<dbReference type="GO" id="GO:0016567">
    <property type="term" value="P:protein ubiquitination"/>
    <property type="evidence" value="ECO:0007669"/>
    <property type="project" value="UniProtKB-UniPathway"/>
</dbReference>
<dbReference type="UniPathway" id="UPA00143"/>
<keyword evidence="1" id="KW-0479">Metal-binding</keyword>
<protein>
    <submittedName>
        <fullName evidence="5">E3 ubiquitin-protein ligase</fullName>
    </submittedName>
</protein>
<dbReference type="GO" id="GO:0005737">
    <property type="term" value="C:cytoplasm"/>
    <property type="evidence" value="ECO:0007669"/>
    <property type="project" value="TreeGrafter"/>
</dbReference>
<evidence type="ECO:0000313" key="5">
    <source>
        <dbReference type="EnsemblPlants" id="EMT12696"/>
    </source>
</evidence>
<dbReference type="Pfam" id="PF21361">
    <property type="entry name" value="Sina_ZnF"/>
    <property type="match status" value="1"/>
</dbReference>
<proteinExistence type="predicted"/>
<feature type="domain" description="SIAH-type" evidence="4">
    <location>
        <begin position="135"/>
        <end position="193"/>
    </location>
</feature>
<dbReference type="AlphaFoldDB" id="M8BFH3"/>
<sequence length="313" mass="33654">MESWRAASGRPPLCGVVSGEALPAVLLALHGDVGPTIARLSLGVGDGYCGWSWTLLVVRDGCDPRLAAALAKCCSGGGVKLLGQCCPTLGGVVSALWGIPYVRLAMTSSQRSVPLLLPSHCLQSLPHGRRDVVESIKVACSNGNHGCTARITYYRKEEHEKGCPHAPCFCPETGCSFSGSTARLLEHFFGKHKWHSPKVTYNKAFQTRFHLGSTVLVGEDGHLFLVNMTMEPLGGVISVCCVQPHFTGSKFKCRLAFSCVEPSYSRATEFLTRGTNLYDGFPKDCFPFLVLKMLLRGTGASTIAMMGVTVTPQ</sequence>
<evidence type="ECO:0000256" key="3">
    <source>
        <dbReference type="ARBA" id="ARBA00022833"/>
    </source>
</evidence>
<dbReference type="Gene3D" id="3.30.40.10">
    <property type="entry name" value="Zinc/RING finger domain, C3HC4 (zinc finger)"/>
    <property type="match status" value="1"/>
</dbReference>
<evidence type="ECO:0000256" key="1">
    <source>
        <dbReference type="ARBA" id="ARBA00022723"/>
    </source>
</evidence>
<evidence type="ECO:0000259" key="4">
    <source>
        <dbReference type="PROSITE" id="PS51081"/>
    </source>
</evidence>
<dbReference type="PANTHER" id="PTHR10315">
    <property type="entry name" value="E3 UBIQUITIN PROTEIN LIGASE SIAH"/>
    <property type="match status" value="1"/>
</dbReference>
<reference evidence="5" key="1">
    <citation type="submission" date="2015-06" db="UniProtKB">
        <authorList>
            <consortium name="EnsemblPlants"/>
        </authorList>
    </citation>
    <scope>IDENTIFICATION</scope>
</reference>
<dbReference type="EnsemblPlants" id="EMT12696">
    <property type="protein sequence ID" value="EMT12696"/>
    <property type="gene ID" value="F775_02598"/>
</dbReference>
<evidence type="ECO:0000256" key="2">
    <source>
        <dbReference type="ARBA" id="ARBA00022771"/>
    </source>
</evidence>
<dbReference type="GO" id="GO:0061630">
    <property type="term" value="F:ubiquitin protein ligase activity"/>
    <property type="evidence" value="ECO:0007669"/>
    <property type="project" value="TreeGrafter"/>
</dbReference>
<keyword evidence="2" id="KW-0863">Zinc-finger</keyword>
<dbReference type="InterPro" id="IPR013010">
    <property type="entry name" value="Znf_SIAH"/>
</dbReference>
<accession>M8BFH3</accession>
<dbReference type="PANTHER" id="PTHR10315:SF107">
    <property type="entry name" value="RING-TYPE E3 UBIQUITIN TRANSFERASE"/>
    <property type="match status" value="1"/>
</dbReference>
<dbReference type="InterPro" id="IPR013083">
    <property type="entry name" value="Znf_RING/FYVE/PHD"/>
</dbReference>
<organism evidence="5">
    <name type="scientific">Aegilops tauschii</name>
    <name type="common">Tausch's goatgrass</name>
    <name type="synonym">Aegilops squarrosa</name>
    <dbReference type="NCBI Taxonomy" id="37682"/>
    <lineage>
        <taxon>Eukaryota</taxon>
        <taxon>Viridiplantae</taxon>
        <taxon>Streptophyta</taxon>
        <taxon>Embryophyta</taxon>
        <taxon>Tracheophyta</taxon>
        <taxon>Spermatophyta</taxon>
        <taxon>Magnoliopsida</taxon>
        <taxon>Liliopsida</taxon>
        <taxon>Poales</taxon>
        <taxon>Poaceae</taxon>
        <taxon>BOP clade</taxon>
        <taxon>Pooideae</taxon>
        <taxon>Triticodae</taxon>
        <taxon>Triticeae</taxon>
        <taxon>Triticinae</taxon>
        <taxon>Aegilops</taxon>
    </lineage>
</organism>
<dbReference type="GO" id="GO:0008270">
    <property type="term" value="F:zinc ion binding"/>
    <property type="evidence" value="ECO:0007669"/>
    <property type="project" value="UniProtKB-KW"/>
</dbReference>
<dbReference type="InterPro" id="IPR052088">
    <property type="entry name" value="E3_ubiquitin-ligase_SINA"/>
</dbReference>
<keyword evidence="3" id="KW-0862">Zinc</keyword>
<name>M8BFH3_AEGTA</name>
<dbReference type="PROSITE" id="PS51081">
    <property type="entry name" value="ZF_SIAH"/>
    <property type="match status" value="1"/>
</dbReference>
<dbReference type="SUPFAM" id="SSF49599">
    <property type="entry name" value="TRAF domain-like"/>
    <property type="match status" value="1"/>
</dbReference>